<accession>A0A2S6H0F1</accession>
<gene>
    <name evidence="2" type="ORF">CLV40_10166</name>
</gene>
<dbReference type="RefSeq" id="WP_104475761.1">
    <property type="nucleotide sequence ID" value="NZ_CP154825.1"/>
</dbReference>
<comment type="caution">
    <text evidence="2">The sequence shown here is derived from an EMBL/GenBank/DDBJ whole genome shotgun (WGS) entry which is preliminary data.</text>
</comment>
<dbReference type="AlphaFoldDB" id="A0A2S6H0F1"/>
<name>A0A2S6H0F1_9PSEU</name>
<evidence type="ECO:0000313" key="3">
    <source>
        <dbReference type="Proteomes" id="UP000239203"/>
    </source>
</evidence>
<organism evidence="2 3">
    <name type="scientific">Actinokineospora auranticolor</name>
    <dbReference type="NCBI Taxonomy" id="155976"/>
    <lineage>
        <taxon>Bacteria</taxon>
        <taxon>Bacillati</taxon>
        <taxon>Actinomycetota</taxon>
        <taxon>Actinomycetes</taxon>
        <taxon>Pseudonocardiales</taxon>
        <taxon>Pseudonocardiaceae</taxon>
        <taxon>Actinokineospora</taxon>
    </lineage>
</organism>
<evidence type="ECO:0000313" key="2">
    <source>
        <dbReference type="EMBL" id="PPK70880.1"/>
    </source>
</evidence>
<dbReference type="OrthoDB" id="3529973at2"/>
<reference evidence="2 3" key="1">
    <citation type="submission" date="2018-02" db="EMBL/GenBank/DDBJ databases">
        <title>Genomic Encyclopedia of Archaeal and Bacterial Type Strains, Phase II (KMG-II): from individual species to whole genera.</title>
        <authorList>
            <person name="Goeker M."/>
        </authorList>
    </citation>
    <scope>NUCLEOTIDE SEQUENCE [LARGE SCALE GENOMIC DNA]</scope>
    <source>
        <strain evidence="2 3">YU 961-1</strain>
    </source>
</reference>
<keyword evidence="3" id="KW-1185">Reference proteome</keyword>
<protein>
    <recommendedName>
        <fullName evidence="1">DUF7711 domain-containing protein</fullName>
    </recommendedName>
</protein>
<dbReference type="InterPro" id="IPR056128">
    <property type="entry name" value="DUF7711"/>
</dbReference>
<feature type="domain" description="DUF7711" evidence="1">
    <location>
        <begin position="1"/>
        <end position="193"/>
    </location>
</feature>
<evidence type="ECO:0000259" key="1">
    <source>
        <dbReference type="Pfam" id="PF24821"/>
    </source>
</evidence>
<sequence length="194" mass="21630">MNWTRALHHLRSLADTCADMATRPVSIYPLRVAELWVAGPVLSGPVEVETLIVALTVDVEEVPWRTEPAGARHWAAAARLPHAPVEVFWRSTRVPVWNHVLHRPARVWSADDGVDERVIDRIAEGDAESVRAAAPSEAETRERLAADLAVSLAGLRDRTADYQRKRWRPGKLEPVADALWQASDGYLDLLRATN</sequence>
<dbReference type="Pfam" id="PF24821">
    <property type="entry name" value="DUF7711"/>
    <property type="match status" value="1"/>
</dbReference>
<proteinExistence type="predicted"/>
<dbReference type="EMBL" id="PTIX01000001">
    <property type="protein sequence ID" value="PPK70880.1"/>
    <property type="molecule type" value="Genomic_DNA"/>
</dbReference>
<dbReference type="Proteomes" id="UP000239203">
    <property type="component" value="Unassembled WGS sequence"/>
</dbReference>